<dbReference type="SUPFAM" id="SSF48208">
    <property type="entry name" value="Six-hairpin glycosidases"/>
    <property type="match status" value="1"/>
</dbReference>
<organism evidence="2">
    <name type="scientific">freshwater metagenome</name>
    <dbReference type="NCBI Taxonomy" id="449393"/>
    <lineage>
        <taxon>unclassified sequences</taxon>
        <taxon>metagenomes</taxon>
        <taxon>ecological metagenomes</taxon>
    </lineage>
</organism>
<protein>
    <submittedName>
        <fullName evidence="2">Unannotated protein</fullName>
    </submittedName>
</protein>
<dbReference type="PANTHER" id="PTHR42899:SF1">
    <property type="entry name" value="SPERMATOGENESIS-ASSOCIATED PROTEIN 20"/>
    <property type="match status" value="1"/>
</dbReference>
<name>A0A6J7DWU5_9ZZZZ</name>
<dbReference type="Gene3D" id="3.40.30.10">
    <property type="entry name" value="Glutaredoxin"/>
    <property type="match status" value="1"/>
</dbReference>
<dbReference type="PIRSF" id="PIRSF006402">
    <property type="entry name" value="UCP006402_thioredoxin"/>
    <property type="match status" value="1"/>
</dbReference>
<feature type="domain" description="Spermatogenesis-associated protein 20-like TRX" evidence="1">
    <location>
        <begin position="2"/>
        <end position="72"/>
    </location>
</feature>
<evidence type="ECO:0000259" key="1">
    <source>
        <dbReference type="Pfam" id="PF03190"/>
    </source>
</evidence>
<dbReference type="InterPro" id="IPR004879">
    <property type="entry name" value="Ssp411-like_TRX"/>
</dbReference>
<proteinExistence type="predicted"/>
<dbReference type="GO" id="GO:0005975">
    <property type="term" value="P:carbohydrate metabolic process"/>
    <property type="evidence" value="ECO:0007669"/>
    <property type="project" value="InterPro"/>
</dbReference>
<dbReference type="InterPro" id="IPR024705">
    <property type="entry name" value="Ssp411"/>
</dbReference>
<reference evidence="2" key="1">
    <citation type="submission" date="2020-05" db="EMBL/GenBank/DDBJ databases">
        <authorList>
            <person name="Chiriac C."/>
            <person name="Salcher M."/>
            <person name="Ghai R."/>
            <person name="Kavagutti S V."/>
        </authorList>
    </citation>
    <scope>NUCLEOTIDE SEQUENCE</scope>
</reference>
<dbReference type="EMBL" id="CAFBLV010000148">
    <property type="protein sequence ID" value="CAB4874038.1"/>
    <property type="molecule type" value="Genomic_DNA"/>
</dbReference>
<evidence type="ECO:0000313" key="2">
    <source>
        <dbReference type="EMBL" id="CAB4874038.1"/>
    </source>
</evidence>
<gene>
    <name evidence="2" type="ORF">UFOPK3425_00800</name>
</gene>
<dbReference type="InterPro" id="IPR008928">
    <property type="entry name" value="6-hairpin_glycosidase_sf"/>
</dbReference>
<dbReference type="Pfam" id="PF03190">
    <property type="entry name" value="Thioredox_DsbH"/>
    <property type="match status" value="1"/>
</dbReference>
<sequence>MGVTVAMTGHGGWPMTVILDHEAHPFYAGTYFPPTPRHGLPSFPQLLSAVTDSWAQRRDEVLAAGQRIITAINERTMPMQDDGPPTAADLRAAVAATEREFDSAHGGFGGAPKFPPSMLLEFLLREAARTDDAFALAMAERTLSAMARGGLFDQLGGGFARYSVDANWVVPHFEKMLYDNALLLRVYAHWWRLTGSALAERVVRQTAEFLLREMTTPEGAFASALDADSEGVEGLFYAWSPQQLIEVLGVEDGEWATGLLAVTESGTFEHGLSTLQLIDEPEDLPRWERVRSALLAARAKRVRPGRDDKVVAAWNGLAIAALAEAGALFAEPEWIEAALAAADLLLAVHLGAHDDDRLCRTSRDGRAGNNNGVLDDYGSVAEGFLVLYQVTGADEWLVLAGMLLDIAIQHFADGDGGFFDTADDAPSLVRRPRDASDNAEPSGWFATANACITFAALTGLGEYRAIAERALGAAKVLALRSPRAAGWGLAGASALLAGPLEIAIIGTPSDPTAAALHQVALMSVSPGAVTALSVSGELSSVPLLRERPPLGELATAYVCLGFTCQRPTTSAVELAKQVASNSD</sequence>
<dbReference type="PANTHER" id="PTHR42899">
    <property type="entry name" value="SPERMATOGENESIS-ASSOCIATED PROTEIN 20"/>
    <property type="match status" value="1"/>
</dbReference>
<dbReference type="AlphaFoldDB" id="A0A6J7DWU5"/>
<accession>A0A6J7DWU5</accession>